<dbReference type="InterPro" id="IPR041679">
    <property type="entry name" value="DNA2/NAM7-like_C"/>
</dbReference>
<dbReference type="InterPro" id="IPR027417">
    <property type="entry name" value="P-loop_NTPase"/>
</dbReference>
<dbReference type="SUPFAM" id="SSF52540">
    <property type="entry name" value="P-loop containing nucleoside triphosphate hydrolases"/>
    <property type="match status" value="2"/>
</dbReference>
<dbReference type="GO" id="GO:0004386">
    <property type="term" value="F:helicase activity"/>
    <property type="evidence" value="ECO:0007669"/>
    <property type="project" value="InterPro"/>
</dbReference>
<evidence type="ECO:0000259" key="3">
    <source>
        <dbReference type="Pfam" id="PF13087"/>
    </source>
</evidence>
<protein>
    <submittedName>
        <fullName evidence="4">CSON002182 protein</fullName>
    </submittedName>
</protein>
<reference evidence="4" key="1">
    <citation type="submission" date="2018-07" db="EMBL/GenBank/DDBJ databases">
        <authorList>
            <person name="Quirk P.G."/>
            <person name="Krulwich T.A."/>
        </authorList>
    </citation>
    <scope>NUCLEOTIDE SEQUENCE</scope>
</reference>
<gene>
    <name evidence="4" type="primary">CSON002182</name>
</gene>
<dbReference type="Pfam" id="PF13087">
    <property type="entry name" value="AAA_12"/>
    <property type="match status" value="1"/>
</dbReference>
<evidence type="ECO:0000313" key="4">
    <source>
        <dbReference type="EMBL" id="SSX30205.1"/>
    </source>
</evidence>
<sequence length="739" mass="84580">MSDSEEEWWEKDLESFTINLKTEPSQDKIEKPEDTEMPGTSVDKERLYNLMKNVESDGHYNKAESQKRGMSTTELESENVKPKITLSKLSAIAKMSPMRAFTELNNLKPHFIQSLKMKNLNKAMIVASCLALRHTCESPFEEHKLVMMEEIKSITSFWTHLSKFFSEVTSNSVEFHQALISIAKVLSRFDKIKKDVRDCLKLIGSCEMKRKGADVTFWSDFIVFLDDIPESVTTSILPTKEDLLNDVEMEIQPNIVKGAFSSTTEYRQLHMELLKEDFVASIRESLALYNDFYGDKLHEGRVDSIYVMPRVQLGHEYSLTVREYVDLKYNENPRRKKANMYQEKRFLPGALLIFTSNIRTLDDFILATILPYENSLKESGIIPISIVKCTAGHKIFDGQLTLIEPVTYFEPYNRVFNVLSNTSGFTIPMKKYIVDVNVSQRPPPPSYLNRIKHPNIKYKGQTFNIVDPDTYPAGQKLGLDDAQMEAYKRALTQEFSLIQGPPGTGKTHIGLEIILTLLKHTKEKILVVCYTNHALDQTLTGVLKETDEIIRFGDQSKNLIDAPNVLTYPNVKGMSRNLYFVSHQNLENKGEKFNEVSKTNHFEANFMIDLCEYLIRQGNNPEDITILTMYQGQRTLMNNIRTERSPILKSVKIAVVDNFQGEENKIILLSLVRSNNEGIIGFVGTRNRVCVALSRAKEGLYIIGNMEMLEERSNIWKEINKKLIKQGAIGTNIECIMTK</sequence>
<dbReference type="GO" id="GO:0031048">
    <property type="term" value="P:regulatory ncRNA-mediated heterochromatin formation"/>
    <property type="evidence" value="ECO:0007669"/>
    <property type="project" value="TreeGrafter"/>
</dbReference>
<proteinExistence type="predicted"/>
<dbReference type="PANTHER" id="PTHR10887:SF341">
    <property type="entry name" value="NFX1-TYPE ZINC FINGER-CONTAINING PROTEIN 1"/>
    <property type="match status" value="1"/>
</dbReference>
<evidence type="ECO:0000259" key="2">
    <source>
        <dbReference type="Pfam" id="PF13086"/>
    </source>
</evidence>
<dbReference type="PANTHER" id="PTHR10887">
    <property type="entry name" value="DNA2/NAM7 HELICASE FAMILY"/>
    <property type="match status" value="1"/>
</dbReference>
<accession>A0A336MJY3</accession>
<dbReference type="Gene3D" id="3.40.50.300">
    <property type="entry name" value="P-loop containing nucleotide triphosphate hydrolases"/>
    <property type="match status" value="2"/>
</dbReference>
<dbReference type="VEuPathDB" id="VectorBase:CSON002182"/>
<dbReference type="EMBL" id="UFQT01001361">
    <property type="protein sequence ID" value="SSX30205.1"/>
    <property type="molecule type" value="Genomic_DNA"/>
</dbReference>
<dbReference type="InterPro" id="IPR041677">
    <property type="entry name" value="DNA2/NAM7_AAA_11"/>
</dbReference>
<feature type="domain" description="DNA2/NAM7 helicase-like C-terminal" evidence="3">
    <location>
        <begin position="571"/>
        <end position="706"/>
    </location>
</feature>
<feature type="compositionally biased region" description="Basic and acidic residues" evidence="1">
    <location>
        <begin position="24"/>
        <end position="34"/>
    </location>
</feature>
<evidence type="ECO:0000256" key="1">
    <source>
        <dbReference type="SAM" id="MobiDB-lite"/>
    </source>
</evidence>
<name>A0A336MJY3_CULSO</name>
<feature type="region of interest" description="Disordered" evidence="1">
    <location>
        <begin position="20"/>
        <end position="43"/>
    </location>
</feature>
<dbReference type="CDD" id="cd18808">
    <property type="entry name" value="SF1_C_Upf1"/>
    <property type="match status" value="1"/>
</dbReference>
<dbReference type="InterPro" id="IPR045055">
    <property type="entry name" value="DNA2/NAM7-like"/>
</dbReference>
<dbReference type="Pfam" id="PF13086">
    <property type="entry name" value="AAA_11"/>
    <property type="match status" value="1"/>
</dbReference>
<feature type="domain" description="DNA2/NAM7 helicase helicase" evidence="2">
    <location>
        <begin position="479"/>
        <end position="564"/>
    </location>
</feature>
<dbReference type="GO" id="GO:0031380">
    <property type="term" value="C:nuclear RNA-directed RNA polymerase complex"/>
    <property type="evidence" value="ECO:0007669"/>
    <property type="project" value="TreeGrafter"/>
</dbReference>
<dbReference type="AlphaFoldDB" id="A0A336MJY3"/>
<dbReference type="InterPro" id="IPR047187">
    <property type="entry name" value="SF1_C_Upf1"/>
</dbReference>
<organism evidence="4">
    <name type="scientific">Culicoides sonorensis</name>
    <name type="common">Biting midge</name>
    <dbReference type="NCBI Taxonomy" id="179676"/>
    <lineage>
        <taxon>Eukaryota</taxon>
        <taxon>Metazoa</taxon>
        <taxon>Ecdysozoa</taxon>
        <taxon>Arthropoda</taxon>
        <taxon>Hexapoda</taxon>
        <taxon>Insecta</taxon>
        <taxon>Pterygota</taxon>
        <taxon>Neoptera</taxon>
        <taxon>Endopterygota</taxon>
        <taxon>Diptera</taxon>
        <taxon>Nematocera</taxon>
        <taxon>Chironomoidea</taxon>
        <taxon>Ceratopogonidae</taxon>
        <taxon>Ceratopogoninae</taxon>
        <taxon>Culicoides</taxon>
        <taxon>Monoculicoides</taxon>
    </lineage>
</organism>